<protein>
    <recommendedName>
        <fullName evidence="5">Enoyl reductase (ER) domain-containing protein</fullName>
    </recommendedName>
</protein>
<evidence type="ECO:0000256" key="4">
    <source>
        <dbReference type="PROSITE-ProRule" id="PRU00221"/>
    </source>
</evidence>
<evidence type="ECO:0000313" key="7">
    <source>
        <dbReference type="EMBL" id="ERL89675.1"/>
    </source>
</evidence>
<keyword evidence="3" id="KW-0677">Repeat</keyword>
<dbReference type="InterPro" id="IPR013149">
    <property type="entry name" value="ADH-like_C"/>
</dbReference>
<dbReference type="EMBL" id="KB632186">
    <property type="protein sequence ID" value="ERL89675.1"/>
    <property type="molecule type" value="Genomic_DNA"/>
</dbReference>
<dbReference type="InterPro" id="IPR019775">
    <property type="entry name" value="WD40_repeat_CS"/>
</dbReference>
<dbReference type="Proteomes" id="UP000030742">
    <property type="component" value="Unassembled WGS sequence"/>
</dbReference>
<dbReference type="HOGENOM" id="CLU_419948_0_0_1"/>
<evidence type="ECO:0000256" key="3">
    <source>
        <dbReference type="ARBA" id="ARBA00022737"/>
    </source>
</evidence>
<accession>N6TVZ5</accession>
<dbReference type="SUPFAM" id="SSF50978">
    <property type="entry name" value="WD40 repeat-like"/>
    <property type="match status" value="1"/>
</dbReference>
<feature type="non-terminal residue" evidence="6">
    <location>
        <position position="1"/>
    </location>
</feature>
<evidence type="ECO:0000313" key="8">
    <source>
        <dbReference type="Proteomes" id="UP000030742"/>
    </source>
</evidence>
<dbReference type="InterPro" id="IPR042626">
    <property type="entry name" value="THOC6"/>
</dbReference>
<dbReference type="SUPFAM" id="SSF51735">
    <property type="entry name" value="NAD(P)-binding Rossmann-fold domains"/>
    <property type="match status" value="1"/>
</dbReference>
<dbReference type="InterPro" id="IPR011032">
    <property type="entry name" value="GroES-like_sf"/>
</dbReference>
<dbReference type="PROSITE" id="PS50294">
    <property type="entry name" value="WD_REPEATS_REGION"/>
    <property type="match status" value="1"/>
</dbReference>
<dbReference type="InterPro" id="IPR013154">
    <property type="entry name" value="ADH-like_N"/>
</dbReference>
<dbReference type="AlphaFoldDB" id="N6TVZ5"/>
<feature type="repeat" description="WD" evidence="4">
    <location>
        <begin position="156"/>
        <end position="196"/>
    </location>
</feature>
<dbReference type="PANTHER" id="PTHR44411:SF1">
    <property type="entry name" value="THO COMPLEX SUBUNIT 6 HOMOLOG"/>
    <property type="match status" value="1"/>
</dbReference>
<dbReference type="GO" id="GO:0000346">
    <property type="term" value="C:transcription export complex"/>
    <property type="evidence" value="ECO:0007669"/>
    <property type="project" value="TreeGrafter"/>
</dbReference>
<dbReference type="PROSITE" id="PS00678">
    <property type="entry name" value="WD_REPEATS_1"/>
    <property type="match status" value="1"/>
</dbReference>
<reference evidence="6 8" key="1">
    <citation type="journal article" date="2013" name="Genome Biol.">
        <title>Draft genome of the mountain pine beetle, Dendroctonus ponderosae Hopkins, a major forest pest.</title>
        <authorList>
            <person name="Keeling C.I."/>
            <person name="Yuen M.M."/>
            <person name="Liao N.Y."/>
            <person name="Docking T.R."/>
            <person name="Chan S.K."/>
            <person name="Taylor G.A."/>
            <person name="Palmquist D.L."/>
            <person name="Jackman S.D."/>
            <person name="Nguyen A."/>
            <person name="Li M."/>
            <person name="Henderson H."/>
            <person name="Janes J.K."/>
            <person name="Zhao Y."/>
            <person name="Pandoh P."/>
            <person name="Moore R."/>
            <person name="Sperling F.A."/>
            <person name="Huber D.P."/>
            <person name="Birol I."/>
            <person name="Jones S.J."/>
            <person name="Bohlmann J."/>
        </authorList>
    </citation>
    <scope>NUCLEOTIDE SEQUENCE</scope>
</reference>
<name>N6TVZ5_DENPD</name>
<dbReference type="SUPFAM" id="SSF50129">
    <property type="entry name" value="GroES-like"/>
    <property type="match status" value="1"/>
</dbReference>
<dbReference type="GO" id="GO:0000347">
    <property type="term" value="C:THO complex"/>
    <property type="evidence" value="ECO:0007669"/>
    <property type="project" value="TreeGrafter"/>
</dbReference>
<dbReference type="GO" id="GO:0006406">
    <property type="term" value="P:mRNA export from nucleus"/>
    <property type="evidence" value="ECO:0007669"/>
    <property type="project" value="TreeGrafter"/>
</dbReference>
<feature type="domain" description="Enoyl reductase (ER)" evidence="5">
    <location>
        <begin position="342"/>
        <end position="649"/>
    </location>
</feature>
<dbReference type="GO" id="GO:0016491">
    <property type="term" value="F:oxidoreductase activity"/>
    <property type="evidence" value="ECO:0007669"/>
    <property type="project" value="InterPro"/>
</dbReference>
<organism evidence="6">
    <name type="scientific">Dendroctonus ponderosae</name>
    <name type="common">Mountain pine beetle</name>
    <dbReference type="NCBI Taxonomy" id="77166"/>
    <lineage>
        <taxon>Eukaryota</taxon>
        <taxon>Metazoa</taxon>
        <taxon>Ecdysozoa</taxon>
        <taxon>Arthropoda</taxon>
        <taxon>Hexapoda</taxon>
        <taxon>Insecta</taxon>
        <taxon>Pterygota</taxon>
        <taxon>Neoptera</taxon>
        <taxon>Endopterygota</taxon>
        <taxon>Coleoptera</taxon>
        <taxon>Polyphaga</taxon>
        <taxon>Cucujiformia</taxon>
        <taxon>Curculionidae</taxon>
        <taxon>Scolytinae</taxon>
        <taxon>Dendroctonus</taxon>
    </lineage>
</organism>
<dbReference type="Gene3D" id="3.40.50.720">
    <property type="entry name" value="NAD(P)-binding Rossmann-like Domain"/>
    <property type="match status" value="1"/>
</dbReference>
<dbReference type="SMART" id="SM00320">
    <property type="entry name" value="WD40"/>
    <property type="match status" value="3"/>
</dbReference>
<dbReference type="InterPro" id="IPR036291">
    <property type="entry name" value="NAD(P)-bd_dom_sf"/>
</dbReference>
<dbReference type="PROSITE" id="PS50082">
    <property type="entry name" value="WD_REPEATS_2"/>
    <property type="match status" value="1"/>
</dbReference>
<dbReference type="Pfam" id="PF00107">
    <property type="entry name" value="ADH_zinc_N"/>
    <property type="match status" value="1"/>
</dbReference>
<dbReference type="Gene3D" id="3.90.180.10">
    <property type="entry name" value="Medium-chain alcohol dehydrogenases, catalytic domain"/>
    <property type="match status" value="1"/>
</dbReference>
<dbReference type="Pfam" id="PF00400">
    <property type="entry name" value="WD40"/>
    <property type="match status" value="1"/>
</dbReference>
<dbReference type="Gene3D" id="2.130.10.10">
    <property type="entry name" value="YVTN repeat-like/Quinoprotein amine dehydrogenase"/>
    <property type="match status" value="1"/>
</dbReference>
<evidence type="ECO:0000313" key="6">
    <source>
        <dbReference type="EMBL" id="ENN70472.1"/>
    </source>
</evidence>
<dbReference type="InterPro" id="IPR036322">
    <property type="entry name" value="WD40_repeat_dom_sf"/>
</dbReference>
<comment type="similarity">
    <text evidence="1">Belongs to the WD repeat THOC6 family.</text>
</comment>
<keyword evidence="2 4" id="KW-0853">WD repeat</keyword>
<dbReference type="SMART" id="SM00829">
    <property type="entry name" value="PKS_ER"/>
    <property type="match status" value="1"/>
</dbReference>
<proteinExistence type="inferred from homology"/>
<evidence type="ECO:0000259" key="5">
    <source>
        <dbReference type="SMART" id="SM00829"/>
    </source>
</evidence>
<dbReference type="PANTHER" id="PTHR44411">
    <property type="entry name" value="THO COMPLEX SUBUNIT 6 HOMOLOG"/>
    <property type="match status" value="1"/>
</dbReference>
<evidence type="ECO:0000256" key="1">
    <source>
        <dbReference type="ARBA" id="ARBA00009728"/>
    </source>
</evidence>
<dbReference type="STRING" id="77166.N6TVZ5"/>
<dbReference type="InterPro" id="IPR001680">
    <property type="entry name" value="WD40_rpt"/>
</dbReference>
<dbReference type="InterPro" id="IPR020843">
    <property type="entry name" value="ER"/>
</dbReference>
<gene>
    <name evidence="7" type="ORF">D910_07038</name>
    <name evidence="6" type="ORF">YQE_12975</name>
</gene>
<dbReference type="Pfam" id="PF08240">
    <property type="entry name" value="ADH_N"/>
    <property type="match status" value="1"/>
</dbReference>
<evidence type="ECO:0000256" key="2">
    <source>
        <dbReference type="ARBA" id="ARBA00022574"/>
    </source>
</evidence>
<sequence>MANKLNKEFYNTVLAQAFSPCGTLLITGDAYGTLSVFNLSKVVNPVGNITKEELVPRNRIVVKADYQVNSLLSTPKHLLVGGYGEIYAYLWNNIKGSNRNVQATWSIEIPSGQNSFNKAEVNAMLFNKNTGTFYAGCGDNKVYCFNLETRKCLKVLSGHSDYIHAICKTGDNNLISCGEDGLVNIWDLRTNKVTDKLEPHLNGKVARNELGKWLGAVDCNEDYIVCGGGPRLTLYHYRFLTNSTIFPIDDQGIHVAEIYDDKVLAGGKSKLFYQASFNGDIITEIPTSAVTTYSVVKHEEPFRIMCIAGSSPKIDVSLNFMYKDQQLSLHASSFKTAIITEHAKPIEIVEKKQVKLKANQVRVQVSYCSLNSVDSHKFKQGGGELPFVPGYELSGEVSEVGREVGADQISVGEKVVGLSLENFGGLAEECVLDIDDVFRIPTEVTTKDAAVIAYGHSLALYTFSKLSKLKENEPVVITAGPAGLGLAAVDVAANIYKTQVIGVVDTEERGELVRERGAFTTVHFSPKLVKEILKKTENKGANVVYDAAGEPMMEHIGGCAAVGGKTFYASPFFHKTIPAPVPHTFSTIVSLKALRAQNRHLYKTVVNDTLELANESLIAAHISAEFSLEKINDALQFIEDRKCTGKVLIKVDE</sequence>
<dbReference type="EMBL" id="KB741292">
    <property type="protein sequence ID" value="ENN70472.1"/>
    <property type="molecule type" value="Genomic_DNA"/>
</dbReference>
<dbReference type="InterPro" id="IPR015943">
    <property type="entry name" value="WD40/YVTN_repeat-like_dom_sf"/>
</dbReference>
<dbReference type="OrthoDB" id="273067at2759"/>